<evidence type="ECO:0000256" key="7">
    <source>
        <dbReference type="ARBA" id="ARBA00035179"/>
    </source>
</evidence>
<keyword evidence="4" id="KW-0496">Mitochondrion</keyword>
<comment type="similarity">
    <text evidence="6">Belongs to the mitochondrion-specific ribosomal protein mL54 family.</text>
</comment>
<dbReference type="GO" id="GO:0005762">
    <property type="term" value="C:mitochondrial large ribosomal subunit"/>
    <property type="evidence" value="ECO:0007669"/>
    <property type="project" value="TreeGrafter"/>
</dbReference>
<evidence type="ECO:0000313" key="10">
    <source>
        <dbReference type="Proteomes" id="UP000316270"/>
    </source>
</evidence>
<evidence type="ECO:0000313" key="9">
    <source>
        <dbReference type="EMBL" id="QDS68331.1"/>
    </source>
</evidence>
<evidence type="ECO:0000256" key="6">
    <source>
        <dbReference type="ARBA" id="ARBA00033752"/>
    </source>
</evidence>
<keyword evidence="3" id="KW-0689">Ribosomal protein</keyword>
<proteinExistence type="inferred from homology"/>
<sequence length="206" mass="22234">MICRRCLLRASRSSKIPPPPRRSLTQSTTTSTPAAAPSSPSKATEPFTTPFTISPVGHGLKPIDPSKKTDTPLALSSVPAGTPLKGLNFLKAKTDPVAMEDSEYPSWLWDILKPKAKAEEENLAADLYSKSKAKRTAAKKALKAGKLDLEGSKKIPIYEQSIDLPTGDGTPAGAMEAAKARKELTKAMRDKRRSTIKETNFLKTMG</sequence>
<evidence type="ECO:0000256" key="4">
    <source>
        <dbReference type="ARBA" id="ARBA00023128"/>
    </source>
</evidence>
<feature type="region of interest" description="Disordered" evidence="8">
    <location>
        <begin position="8"/>
        <end position="74"/>
    </location>
</feature>
<evidence type="ECO:0000256" key="3">
    <source>
        <dbReference type="ARBA" id="ARBA00022980"/>
    </source>
</evidence>
<dbReference type="AlphaFoldDB" id="A0A517KY79"/>
<organism evidence="9 10">
    <name type="scientific">Venturia effusa</name>
    <dbReference type="NCBI Taxonomy" id="50376"/>
    <lineage>
        <taxon>Eukaryota</taxon>
        <taxon>Fungi</taxon>
        <taxon>Dikarya</taxon>
        <taxon>Ascomycota</taxon>
        <taxon>Pezizomycotina</taxon>
        <taxon>Dothideomycetes</taxon>
        <taxon>Pleosporomycetidae</taxon>
        <taxon>Venturiales</taxon>
        <taxon>Venturiaceae</taxon>
        <taxon>Venturia</taxon>
    </lineage>
</organism>
<keyword evidence="10" id="KW-1185">Reference proteome</keyword>
<gene>
    <name evidence="9" type="ORF">FKW77_010697</name>
</gene>
<comment type="subcellular location">
    <subcellularLocation>
        <location evidence="1">Mitochondrion</location>
    </subcellularLocation>
</comment>
<evidence type="ECO:0000256" key="2">
    <source>
        <dbReference type="ARBA" id="ARBA00022946"/>
    </source>
</evidence>
<keyword evidence="5" id="KW-0687">Ribonucleoprotein</keyword>
<dbReference type="PANTHER" id="PTHR28595">
    <property type="entry name" value="39S RIBOSOMAL PROTEIN L54, MITOCHONDRIAL"/>
    <property type="match status" value="1"/>
</dbReference>
<keyword evidence="2" id="KW-0809">Transit peptide</keyword>
<dbReference type="STRING" id="50376.A0A517KY79"/>
<dbReference type="Pfam" id="PF08561">
    <property type="entry name" value="Ribosomal_L37"/>
    <property type="match status" value="1"/>
</dbReference>
<evidence type="ECO:0000256" key="1">
    <source>
        <dbReference type="ARBA" id="ARBA00004173"/>
    </source>
</evidence>
<accession>A0A517KY79</accession>
<reference evidence="9 10" key="1">
    <citation type="submission" date="2019-07" db="EMBL/GenBank/DDBJ databases">
        <title>Finished genome of Venturia effusa.</title>
        <authorList>
            <person name="Young C.A."/>
            <person name="Cox M.P."/>
            <person name="Ganley A.R.D."/>
            <person name="David W.J."/>
        </authorList>
    </citation>
    <scope>NUCLEOTIDE SEQUENCE [LARGE SCALE GENOMIC DNA]</scope>
    <source>
        <strain evidence="10">albino</strain>
    </source>
</reference>
<feature type="compositionally biased region" description="Low complexity" evidence="8">
    <location>
        <begin position="22"/>
        <end position="46"/>
    </location>
</feature>
<name>A0A517KY79_9PEZI</name>
<dbReference type="PANTHER" id="PTHR28595:SF1">
    <property type="entry name" value="LARGE RIBOSOMAL SUBUNIT PROTEIN ML54"/>
    <property type="match status" value="1"/>
</dbReference>
<dbReference type="InterPro" id="IPR013870">
    <property type="entry name" value="Ribosomal_mL54"/>
</dbReference>
<dbReference type="OrthoDB" id="10252718at2759"/>
<dbReference type="EMBL" id="CP042185">
    <property type="protein sequence ID" value="QDS68331.1"/>
    <property type="molecule type" value="Genomic_DNA"/>
</dbReference>
<evidence type="ECO:0000256" key="8">
    <source>
        <dbReference type="SAM" id="MobiDB-lite"/>
    </source>
</evidence>
<dbReference type="Proteomes" id="UP000316270">
    <property type="component" value="Chromosome 1"/>
</dbReference>
<evidence type="ECO:0000256" key="5">
    <source>
        <dbReference type="ARBA" id="ARBA00023274"/>
    </source>
</evidence>
<protein>
    <recommendedName>
        <fullName evidence="7">Large ribosomal subunit protein mL54</fullName>
    </recommendedName>
</protein>
<dbReference type="GO" id="GO:0003735">
    <property type="term" value="F:structural constituent of ribosome"/>
    <property type="evidence" value="ECO:0007669"/>
    <property type="project" value="TreeGrafter"/>
</dbReference>